<reference evidence="1 2" key="1">
    <citation type="submission" date="2015-05" db="EMBL/GenBank/DDBJ databases">
        <authorList>
            <person name="Goodhead I."/>
        </authorList>
    </citation>
    <scope>NUCLEOTIDE SEQUENCE [LARGE SCALE GENOMIC DNA]</scope>
    <source>
        <strain evidence="2">morsitans</strain>
    </source>
</reference>
<dbReference type="BioCyc" id="SGLO343509:SGP1_RS01275-MONOMER"/>
<sequence>MLIQFRYAGRLIDDKMLQTQLSDIGIQVENDDDQPITFNSNNPLPSASFVLSGPTGPHGGTGAIWQI</sequence>
<name>A0A193QF40_SODGM</name>
<dbReference type="Proteomes" id="UP000245838">
    <property type="component" value="Chromosome sggmmb4_Chromosome"/>
</dbReference>
<dbReference type="RefSeq" id="WP_041866511.1">
    <property type="nucleotide sequence ID" value="NC_007712.1"/>
</dbReference>
<proteinExistence type="predicted"/>
<evidence type="ECO:0000313" key="1">
    <source>
        <dbReference type="EMBL" id="CRL43768.1"/>
    </source>
</evidence>
<organism evidence="1 2">
    <name type="scientific">Sodalis glossinidius (strain morsitans)</name>
    <dbReference type="NCBI Taxonomy" id="343509"/>
    <lineage>
        <taxon>Bacteria</taxon>
        <taxon>Pseudomonadati</taxon>
        <taxon>Pseudomonadota</taxon>
        <taxon>Gammaproteobacteria</taxon>
        <taxon>Enterobacterales</taxon>
        <taxon>Bruguierivoracaceae</taxon>
        <taxon>Sodalis</taxon>
    </lineage>
</organism>
<accession>A0A193QF40</accession>
<evidence type="ECO:0000313" key="2">
    <source>
        <dbReference type="Proteomes" id="UP000245838"/>
    </source>
</evidence>
<dbReference type="EMBL" id="LN854557">
    <property type="protein sequence ID" value="CRL43768.1"/>
    <property type="molecule type" value="Genomic_DNA"/>
</dbReference>
<gene>
    <name evidence="1" type="ORF">SGGMMB4_00334</name>
</gene>
<protein>
    <submittedName>
        <fullName evidence="1">Uncharacterized protein</fullName>
    </submittedName>
</protein>
<dbReference type="AlphaFoldDB" id="A0A193QF40"/>